<evidence type="ECO:0000259" key="1">
    <source>
        <dbReference type="Pfam" id="PF13579"/>
    </source>
</evidence>
<dbReference type="AlphaFoldDB" id="A0A316FWE6"/>
<protein>
    <submittedName>
        <fullName evidence="2">Glycosyltransferase involved in cell wall biosynthesis</fullName>
    </submittedName>
</protein>
<evidence type="ECO:0000313" key="3">
    <source>
        <dbReference type="Proteomes" id="UP000245390"/>
    </source>
</evidence>
<comment type="caution">
    <text evidence="2">The sequence shown here is derived from an EMBL/GenBank/DDBJ whole genome shotgun (WGS) entry which is preliminary data.</text>
</comment>
<accession>A0A316FWE6</accession>
<gene>
    <name evidence="2" type="ORF">C8D95_11436</name>
</gene>
<keyword evidence="3" id="KW-1185">Reference proteome</keyword>
<dbReference type="Pfam" id="PF13579">
    <property type="entry name" value="Glyco_trans_4_4"/>
    <property type="match status" value="1"/>
</dbReference>
<dbReference type="EMBL" id="QGGV01000014">
    <property type="protein sequence ID" value="PWK53134.1"/>
    <property type="molecule type" value="Genomic_DNA"/>
</dbReference>
<reference evidence="2 3" key="1">
    <citation type="submission" date="2018-05" db="EMBL/GenBank/DDBJ databases">
        <title>Genomic Encyclopedia of Type Strains, Phase IV (KMG-IV): sequencing the most valuable type-strain genomes for metagenomic binning, comparative biology and taxonomic classification.</title>
        <authorList>
            <person name="Goeker M."/>
        </authorList>
    </citation>
    <scope>NUCLEOTIDE SEQUENCE [LARGE SCALE GENOMIC DNA]</scope>
    <source>
        <strain evidence="2 3">DSM 103371</strain>
    </source>
</reference>
<dbReference type="GO" id="GO:0016757">
    <property type="term" value="F:glycosyltransferase activity"/>
    <property type="evidence" value="ECO:0007669"/>
    <property type="project" value="UniProtKB-ARBA"/>
</dbReference>
<organism evidence="2 3">
    <name type="scientific">Silicimonas algicola</name>
    <dbReference type="NCBI Taxonomy" id="1826607"/>
    <lineage>
        <taxon>Bacteria</taxon>
        <taxon>Pseudomonadati</taxon>
        <taxon>Pseudomonadota</taxon>
        <taxon>Alphaproteobacteria</taxon>
        <taxon>Rhodobacterales</taxon>
        <taxon>Paracoccaceae</taxon>
    </lineage>
</organism>
<dbReference type="Gene3D" id="3.40.50.2000">
    <property type="entry name" value="Glycogen Phosphorylase B"/>
    <property type="match status" value="2"/>
</dbReference>
<sequence>MEVIATKLADFVEPRDQSIMAAAPWRLKRVTFDNRWLWRLGRSLQIVARLLRTFTPSRRLDMLALSPMSRHLVRAASARSADLFIAHYPAALPAAAAAARRHGTQYAYDAEDFHLGEWPDDPAYDTERRLVHAIEGRYLPSCAYVTAASPLIAEALVETYGIEPPHVVLNVFPRSQAPAAPTTQGSAAPRPSLYWFSQTIGPNRGLECAVRAIGLSAYRPHLYLRGTPAVGYVAQLEKIAGETGAQGRVHVLPPASPDQMENLAAHHDLGLASEVPVSRNREVCLTNKLFSFLLAGLPPLMSATPAQRRFAAESGLADLVYPVDDAPALAALIDRLLSAPDGLASLREQIWRLGQERYNWDVERNLIRSAIQGIKC</sequence>
<dbReference type="Proteomes" id="UP000245390">
    <property type="component" value="Unassembled WGS sequence"/>
</dbReference>
<name>A0A316FWE6_9RHOB</name>
<dbReference type="SUPFAM" id="SSF53756">
    <property type="entry name" value="UDP-Glycosyltransferase/glycogen phosphorylase"/>
    <property type="match status" value="1"/>
</dbReference>
<evidence type="ECO:0000313" key="2">
    <source>
        <dbReference type="EMBL" id="PWK53134.1"/>
    </source>
</evidence>
<feature type="domain" description="Glycosyltransferase subfamily 4-like N-terminal" evidence="1">
    <location>
        <begin position="56"/>
        <end position="169"/>
    </location>
</feature>
<proteinExistence type="predicted"/>
<dbReference type="InterPro" id="IPR028098">
    <property type="entry name" value="Glyco_trans_4-like_N"/>
</dbReference>
<keyword evidence="2" id="KW-0808">Transferase</keyword>